<keyword evidence="2" id="KW-1185">Reference proteome</keyword>
<evidence type="ECO:0000313" key="1">
    <source>
        <dbReference type="EMBL" id="EEP53799.1"/>
    </source>
</evidence>
<organism evidence="1 2">
    <name type="scientific">Clostridium butyricum E4 str. BoNT E BL5262</name>
    <dbReference type="NCBI Taxonomy" id="632245"/>
    <lineage>
        <taxon>Bacteria</taxon>
        <taxon>Bacillati</taxon>
        <taxon>Bacillota</taxon>
        <taxon>Clostridia</taxon>
        <taxon>Eubacteriales</taxon>
        <taxon>Clostridiaceae</taxon>
        <taxon>Clostridium</taxon>
    </lineage>
</organism>
<comment type="caution">
    <text evidence="1">The sequence shown here is derived from an EMBL/GenBank/DDBJ whole genome shotgun (WGS) entry which is preliminary data.</text>
</comment>
<protein>
    <submittedName>
        <fullName evidence="1">Uncharacterized protein</fullName>
    </submittedName>
</protein>
<sequence length="39" mass="4539">MQKSKVEYCKKYGIMISMCGKTIKNEIFKLKKFHAGGRI</sequence>
<dbReference type="Proteomes" id="UP000003081">
    <property type="component" value="Unassembled WGS sequence"/>
</dbReference>
<dbReference type="AlphaFoldDB" id="C4IHU3"/>
<evidence type="ECO:0000313" key="2">
    <source>
        <dbReference type="Proteomes" id="UP000003081"/>
    </source>
</evidence>
<proteinExistence type="predicted"/>
<dbReference type="EMBL" id="ACOM01000005">
    <property type="protein sequence ID" value="EEP53799.1"/>
    <property type="molecule type" value="Genomic_DNA"/>
</dbReference>
<gene>
    <name evidence="1" type="ORF">CLP_2824</name>
</gene>
<name>C4IHU3_CLOBU</name>
<dbReference type="HOGENOM" id="CLU_3307244_0_0_9"/>
<reference evidence="1 2" key="1">
    <citation type="submission" date="2009-08" db="EMBL/GenBank/DDBJ databases">
        <authorList>
            <person name="Shrivastava S."/>
            <person name="Brinkac L.B."/>
            <person name="Brown J.L."/>
            <person name="Bruce D.B."/>
            <person name="Detter C."/>
            <person name="Green L.D."/>
            <person name="Munk C.A."/>
            <person name="Rogers Y.C."/>
            <person name="Tapia R."/>
            <person name="Sims D.R."/>
            <person name="Smith L.A."/>
            <person name="Smith T.J."/>
            <person name="Sutton G."/>
            <person name="Brettin T."/>
        </authorList>
    </citation>
    <scope>NUCLEOTIDE SEQUENCE [LARGE SCALE GENOMIC DNA]</scope>
    <source>
        <strain evidence="2">E4 str. BoNT E BL5262</strain>
    </source>
</reference>
<accession>C4IHU3</accession>